<feature type="region of interest" description="Disordered" evidence="1">
    <location>
        <begin position="1"/>
        <end position="74"/>
    </location>
</feature>
<name>F3NCV3_9ACTN</name>
<accession>F3NCV3</accession>
<keyword evidence="3" id="KW-1185">Reference proteome</keyword>
<dbReference type="AlphaFoldDB" id="F3NCV3"/>
<organism evidence="2 3">
    <name type="scientific">Streptomyces griseoaurantiacus M045</name>
    <dbReference type="NCBI Taxonomy" id="996637"/>
    <lineage>
        <taxon>Bacteria</taxon>
        <taxon>Bacillati</taxon>
        <taxon>Actinomycetota</taxon>
        <taxon>Actinomycetes</taxon>
        <taxon>Kitasatosporales</taxon>
        <taxon>Streptomycetaceae</taxon>
        <taxon>Streptomyces</taxon>
        <taxon>Streptomyces aurantiacus group</taxon>
    </lineage>
</organism>
<evidence type="ECO:0000256" key="1">
    <source>
        <dbReference type="SAM" id="MobiDB-lite"/>
    </source>
</evidence>
<evidence type="ECO:0000313" key="2">
    <source>
        <dbReference type="EMBL" id="EGG48719.1"/>
    </source>
</evidence>
<protein>
    <submittedName>
        <fullName evidence="2">Uncharacterized protein</fullName>
    </submittedName>
</protein>
<comment type="caution">
    <text evidence="2">The sequence shown here is derived from an EMBL/GenBank/DDBJ whole genome shotgun (WGS) entry which is preliminary data.</text>
</comment>
<evidence type="ECO:0000313" key="3">
    <source>
        <dbReference type="Proteomes" id="UP000003022"/>
    </source>
</evidence>
<gene>
    <name evidence="2" type="ORF">SGM_0967</name>
</gene>
<reference evidence="2 3" key="1">
    <citation type="journal article" date="2011" name="J. Bacteriol.">
        <title>Draft genome sequence of the marine bacterium Streptomyces griseoaurantiacus M045, which produces novel manumycin-type antibiotics with a pABA core component.</title>
        <authorList>
            <person name="Li F."/>
            <person name="Jiang P."/>
            <person name="Zheng H."/>
            <person name="Wang S."/>
            <person name="Zhao G."/>
            <person name="Qin S."/>
            <person name="Liu Z."/>
        </authorList>
    </citation>
    <scope>NUCLEOTIDE SEQUENCE [LARGE SCALE GENOMIC DNA]</scope>
    <source>
        <strain evidence="2 3">M045</strain>
    </source>
</reference>
<proteinExistence type="predicted"/>
<sequence>MHEWGQRACPRVPLSHRPARGRSGPGRGPGPCPVGGRAGGPPFGPCPAGHGRHGRSAGAAPRASRGPRMPMPLPRRTLRPLVRVRCLLRACF</sequence>
<dbReference type="Proteomes" id="UP000003022">
    <property type="component" value="Unassembled WGS sequence"/>
</dbReference>
<dbReference type="STRING" id="996637.SGM_0967"/>
<feature type="compositionally biased region" description="Low complexity" evidence="1">
    <location>
        <begin position="56"/>
        <end position="68"/>
    </location>
</feature>
<dbReference type="EMBL" id="AEYX01000018">
    <property type="protein sequence ID" value="EGG48719.1"/>
    <property type="molecule type" value="Genomic_DNA"/>
</dbReference>